<protein>
    <recommendedName>
        <fullName evidence="3">Halobacterial output domain-containing protein</fullName>
    </recommendedName>
</protein>
<proteinExistence type="predicted"/>
<gene>
    <name evidence="1" type="ORF">SAMN04488067_10316</name>
</gene>
<dbReference type="EMBL" id="FNBO01000003">
    <property type="protein sequence ID" value="SDF26149.1"/>
    <property type="molecule type" value="Genomic_DNA"/>
</dbReference>
<evidence type="ECO:0000313" key="2">
    <source>
        <dbReference type="Proteomes" id="UP000324020"/>
    </source>
</evidence>
<organism evidence="1 2">
    <name type="scientific">Halorubrum xinjiangense</name>
    <dbReference type="NCBI Taxonomy" id="261291"/>
    <lineage>
        <taxon>Archaea</taxon>
        <taxon>Methanobacteriati</taxon>
        <taxon>Methanobacteriota</taxon>
        <taxon>Stenosarchaea group</taxon>
        <taxon>Halobacteria</taxon>
        <taxon>Halobacteriales</taxon>
        <taxon>Haloferacaceae</taxon>
        <taxon>Halorubrum</taxon>
    </lineage>
</organism>
<dbReference type="Proteomes" id="UP000324020">
    <property type="component" value="Unassembled WGS sequence"/>
</dbReference>
<name>A0A1G7JNV3_9EURY</name>
<dbReference type="RefSeq" id="WP_149797893.1">
    <property type="nucleotide sequence ID" value="NZ_FNBO01000003.1"/>
</dbReference>
<evidence type="ECO:0000313" key="1">
    <source>
        <dbReference type="EMBL" id="SDF26149.1"/>
    </source>
</evidence>
<accession>A0A1G7JNV3</accession>
<dbReference type="OrthoDB" id="351105at2157"/>
<reference evidence="1 2" key="1">
    <citation type="submission" date="2016-10" db="EMBL/GenBank/DDBJ databases">
        <authorList>
            <person name="Varghese N."/>
            <person name="Submissions S."/>
        </authorList>
    </citation>
    <scope>NUCLEOTIDE SEQUENCE [LARGE SCALE GENOMIC DNA]</scope>
    <source>
        <strain evidence="1 2">CGMCC 1.3527</strain>
    </source>
</reference>
<sequence>MAIPDDAAVIARYSIGDDESLAGAITAAFRRADVDPYERDTTLDDWVDCDSLSELSWDSNEALCVSTEVWDHPTAITADAVTVYAPTDR</sequence>
<evidence type="ECO:0008006" key="3">
    <source>
        <dbReference type="Google" id="ProtNLM"/>
    </source>
</evidence>
<dbReference type="AlphaFoldDB" id="A0A1G7JNV3"/>
<keyword evidence="2" id="KW-1185">Reference proteome</keyword>